<dbReference type="InterPro" id="IPR002491">
    <property type="entry name" value="ABC_transptr_periplasmic_BD"/>
</dbReference>
<feature type="domain" description="Fe/B12 periplasmic-binding" evidence="5">
    <location>
        <begin position="58"/>
        <end position="332"/>
    </location>
</feature>
<dbReference type="Gene3D" id="3.40.50.1980">
    <property type="entry name" value="Nitrogenase molybdenum iron protein domain"/>
    <property type="match status" value="2"/>
</dbReference>
<gene>
    <name evidence="6" type="primary">fepB</name>
    <name evidence="6" type="ORF">MRN70_17465</name>
</gene>
<dbReference type="PROSITE" id="PS51257">
    <property type="entry name" value="PROKAR_LIPOPROTEIN"/>
    <property type="match status" value="1"/>
</dbReference>
<name>A0AAU6SSL1_UNCXX</name>
<reference evidence="6" key="1">
    <citation type="submission" date="2022-03" db="EMBL/GenBank/DDBJ databases">
        <title>Sea Food Isolates.</title>
        <authorList>
            <person name="Li c."/>
        </authorList>
    </citation>
    <scope>NUCLEOTIDE SEQUENCE</scope>
    <source>
        <strain evidence="6">19PA01SH03</strain>
    </source>
</reference>
<proteinExistence type="inferred from homology"/>
<dbReference type="SUPFAM" id="SSF53807">
    <property type="entry name" value="Helical backbone' metal receptor"/>
    <property type="match status" value="1"/>
</dbReference>
<dbReference type="AlphaFoldDB" id="A0AAU6SSL1"/>
<dbReference type="GO" id="GO:0030288">
    <property type="term" value="C:outer membrane-bounded periplasmic space"/>
    <property type="evidence" value="ECO:0007669"/>
    <property type="project" value="TreeGrafter"/>
</dbReference>
<sequence length="340" mass="37238">MRRLSFLMFGIIVTLGIIGCNDNTETHLFPRDLTISQGWPKTISSSYGEVVLSEPPKRIVSTSVSITGTLLAIDAPLIASGGTGPNTLVADENGFFHQWSQVAYDRSIKSLYQGAANAEAIAKEQPDLIIVAATGGDSAVKLYQQFSVIAPTLVVNYDDKSWQELARLLASITDREQQAEAAIRRFDAKLTALRDKISLPPQPVSAMVYYGDDRGGNFWTESSAQGQILNALGFIISPLPDRLKNNHQMGKRKDIVPVNGEHFADAITGRSILLFSADDTAIERVKNNKFIAYLPVIKQGNIFPMGNDSFRLDYYSSMNLLTTLESTFTPSDLEMPVGGK</sequence>
<comment type="subcellular location">
    <subcellularLocation>
        <location evidence="1">Cell envelope</location>
    </subcellularLocation>
</comment>
<evidence type="ECO:0000259" key="5">
    <source>
        <dbReference type="PROSITE" id="PS50983"/>
    </source>
</evidence>
<evidence type="ECO:0000256" key="3">
    <source>
        <dbReference type="ARBA" id="ARBA00022448"/>
    </source>
</evidence>
<evidence type="ECO:0000313" key="6">
    <source>
        <dbReference type="EMBL" id="XAG22928.1"/>
    </source>
</evidence>
<dbReference type="PANTHER" id="PTHR30532:SF24">
    <property type="entry name" value="FERRIC ENTEROBACTIN-BINDING PERIPLASMIC PROTEIN FEPB"/>
    <property type="match status" value="1"/>
</dbReference>
<dbReference type="EMBL" id="CP095339">
    <property type="protein sequence ID" value="XAG22928.1"/>
    <property type="molecule type" value="Genomic_DNA"/>
</dbReference>
<dbReference type="InterPro" id="IPR051313">
    <property type="entry name" value="Bact_iron-sidero_bind"/>
</dbReference>
<dbReference type="PROSITE" id="PS50983">
    <property type="entry name" value="FE_B12_PBP"/>
    <property type="match status" value="1"/>
</dbReference>
<keyword evidence="3" id="KW-0813">Transport</keyword>
<protein>
    <submittedName>
        <fullName evidence="6">Fe2+-enterobactin ABC transporter substrate-binding protein</fullName>
    </submittedName>
</protein>
<dbReference type="NCBIfam" id="NF008200">
    <property type="entry name" value="PRK10957.1"/>
    <property type="match status" value="1"/>
</dbReference>
<evidence type="ECO:0000256" key="4">
    <source>
        <dbReference type="ARBA" id="ARBA00022729"/>
    </source>
</evidence>
<evidence type="ECO:0000256" key="1">
    <source>
        <dbReference type="ARBA" id="ARBA00004196"/>
    </source>
</evidence>
<organism evidence="6">
    <name type="scientific">bacterium 19PA01SH03</name>
    <dbReference type="NCBI Taxonomy" id="2920705"/>
    <lineage>
        <taxon>Bacteria</taxon>
    </lineage>
</organism>
<dbReference type="GO" id="GO:1901678">
    <property type="term" value="P:iron coordination entity transport"/>
    <property type="evidence" value="ECO:0007669"/>
    <property type="project" value="UniProtKB-ARBA"/>
</dbReference>
<dbReference type="Pfam" id="PF01497">
    <property type="entry name" value="Peripla_BP_2"/>
    <property type="match status" value="1"/>
</dbReference>
<dbReference type="PANTHER" id="PTHR30532">
    <property type="entry name" value="IRON III DICITRATE-BINDING PERIPLASMIC PROTEIN"/>
    <property type="match status" value="1"/>
</dbReference>
<keyword evidence="4" id="KW-0732">Signal</keyword>
<accession>A0AAU6SSL1</accession>
<dbReference type="FunFam" id="3.40.50.1980:FF:000009">
    <property type="entry name" value="Iron-enterobactin transporter periplasmic binding protein"/>
    <property type="match status" value="1"/>
</dbReference>
<comment type="similarity">
    <text evidence="2">Belongs to the bacterial solute-binding protein 8 family.</text>
</comment>
<evidence type="ECO:0000256" key="2">
    <source>
        <dbReference type="ARBA" id="ARBA00008814"/>
    </source>
</evidence>